<name>V4SW77_CITCL</name>
<proteinExistence type="predicted"/>
<sequence length="165" mass="18179">MDIERRVSPSQQVVASIPVAARRLSCRHLSLEPVVSFMPIIVKCKCNVQSEKNRTKSNRAETEIDSRTQPDRMLPALGLSYKKANRRLQPPSFIYRRLSLRDAATRVQCATLQQPRSSSRATYWQPLEPTAVANPCGGAAAANPGDHDPNQCPGDPNQQAITNSG</sequence>
<reference evidence="2 3" key="1">
    <citation type="submission" date="2013-10" db="EMBL/GenBank/DDBJ databases">
        <authorList>
            <consortium name="International Citrus Genome Consortium"/>
            <person name="Jenkins J."/>
            <person name="Schmutz J."/>
            <person name="Prochnik S."/>
            <person name="Rokhsar D."/>
            <person name="Gmitter F."/>
            <person name="Ollitrault P."/>
            <person name="Machado M."/>
            <person name="Talon M."/>
            <person name="Wincker P."/>
            <person name="Jaillon O."/>
            <person name="Morgante M."/>
        </authorList>
    </citation>
    <scope>NUCLEOTIDE SEQUENCE</scope>
    <source>
        <strain evidence="3">cv. Clemenules</strain>
    </source>
</reference>
<evidence type="ECO:0000313" key="2">
    <source>
        <dbReference type="EMBL" id="ESR43275.1"/>
    </source>
</evidence>
<dbReference type="Gramene" id="ESR43275">
    <property type="protein sequence ID" value="ESR43275"/>
    <property type="gene ID" value="CICLE_v10013641mg"/>
</dbReference>
<evidence type="ECO:0000313" key="3">
    <source>
        <dbReference type="Proteomes" id="UP000030687"/>
    </source>
</evidence>
<dbReference type="Proteomes" id="UP000030687">
    <property type="component" value="Unassembled WGS sequence"/>
</dbReference>
<dbReference type="KEGG" id="cic:CICLE_v10013641mg"/>
<protein>
    <submittedName>
        <fullName evidence="2">Uncharacterized protein</fullName>
    </submittedName>
</protein>
<gene>
    <name evidence="2" type="ORF">CICLE_v10013641mg</name>
</gene>
<accession>V4SW77</accession>
<dbReference type="AlphaFoldDB" id="V4SW77"/>
<dbReference type="EMBL" id="KI536861">
    <property type="protein sequence ID" value="ESR43275.1"/>
    <property type="molecule type" value="Genomic_DNA"/>
</dbReference>
<dbReference type="InParanoid" id="V4SW77"/>
<evidence type="ECO:0000256" key="1">
    <source>
        <dbReference type="SAM" id="MobiDB-lite"/>
    </source>
</evidence>
<feature type="compositionally biased region" description="Low complexity" evidence="1">
    <location>
        <begin position="135"/>
        <end position="144"/>
    </location>
</feature>
<keyword evidence="3" id="KW-1185">Reference proteome</keyword>
<organism evidence="2 3">
    <name type="scientific">Citrus clementina</name>
    <name type="common">Clementine</name>
    <name type="synonym">Citrus deliciosa x Citrus sinensis</name>
    <dbReference type="NCBI Taxonomy" id="85681"/>
    <lineage>
        <taxon>Eukaryota</taxon>
        <taxon>Viridiplantae</taxon>
        <taxon>Streptophyta</taxon>
        <taxon>Embryophyta</taxon>
        <taxon>Tracheophyta</taxon>
        <taxon>Spermatophyta</taxon>
        <taxon>Magnoliopsida</taxon>
        <taxon>eudicotyledons</taxon>
        <taxon>Gunneridae</taxon>
        <taxon>Pentapetalae</taxon>
        <taxon>rosids</taxon>
        <taxon>malvids</taxon>
        <taxon>Sapindales</taxon>
        <taxon>Rutaceae</taxon>
        <taxon>Aurantioideae</taxon>
        <taxon>Citrus</taxon>
    </lineage>
</organism>
<feature type="compositionally biased region" description="Polar residues" evidence="1">
    <location>
        <begin position="156"/>
        <end position="165"/>
    </location>
</feature>
<feature type="region of interest" description="Disordered" evidence="1">
    <location>
        <begin position="135"/>
        <end position="165"/>
    </location>
</feature>